<feature type="compositionally biased region" description="Basic and acidic residues" evidence="1">
    <location>
        <begin position="43"/>
        <end position="54"/>
    </location>
</feature>
<dbReference type="AlphaFoldDB" id="A0A4Q8LUI3"/>
<dbReference type="OrthoDB" id="581589at2"/>
<evidence type="ECO:0000313" key="2">
    <source>
        <dbReference type="EMBL" id="TAA35098.1"/>
    </source>
</evidence>
<evidence type="ECO:0000256" key="1">
    <source>
        <dbReference type="SAM" id="MobiDB-lite"/>
    </source>
</evidence>
<dbReference type="Pfam" id="PF10134">
    <property type="entry name" value="RPA"/>
    <property type="match status" value="1"/>
</dbReference>
<dbReference type="RefSeq" id="WP_130536119.1">
    <property type="nucleotide sequence ID" value="NZ_SHMG01000019.1"/>
</dbReference>
<organism evidence="2 3">
    <name type="scientific">Pseudoxanthomonas winnipegensis</name>
    <dbReference type="NCBI Taxonomy" id="2480810"/>
    <lineage>
        <taxon>Bacteria</taxon>
        <taxon>Pseudomonadati</taxon>
        <taxon>Pseudomonadota</taxon>
        <taxon>Gammaproteobacteria</taxon>
        <taxon>Lysobacterales</taxon>
        <taxon>Lysobacteraceae</taxon>
        <taxon>Pseudoxanthomonas</taxon>
    </lineage>
</organism>
<comment type="caution">
    <text evidence="2">The sequence shown here is derived from an EMBL/GenBank/DDBJ whole genome shotgun (WGS) entry which is preliminary data.</text>
</comment>
<feature type="compositionally biased region" description="Polar residues" evidence="1">
    <location>
        <begin position="95"/>
        <end position="105"/>
    </location>
</feature>
<protein>
    <submittedName>
        <fullName evidence="2">Replication protein RepA</fullName>
    </submittedName>
</protein>
<name>A0A4Q8LUI3_9GAMM</name>
<sequence>MNGPKPISDIVGGNLLARLEQTHQRYREKVEAAALPGETFEQAENRLREEGERERKRKINEVAQQQAEATLAAQLRDRRSPIPRSPIPNTSSPSGQTKRSNQTSMRRPPESDRQPDFFVPGLYDVATKDNRSLMDVALFRLSKRDKRAGEVIRYDLPDGFVEVKAGPDGMASIWDYDIVLMLISHLTESMNLFNAGRGAMPGKKFVPHASDIAKFCRRGDGGRQADELEAALDRLLGTTIKSVRESPSRNGKRVVRETEAESLIGPYRVVSRTDTGKVASIEIEAPNWIYREVTEGRQPDVLTVHPDYFLIEPGLGRFVYRLARRAAGKSTAKWAFKTIYERSGSTGTFKEFCRMMRRMIDANDLPEYDLREEDGQSGPLLLITRRTDAVELAAKDEPEADGDELENGENAPGV</sequence>
<dbReference type="InterPro" id="IPR018777">
    <property type="entry name" value="Replication_initiator_prot_A"/>
</dbReference>
<reference evidence="2 3" key="1">
    <citation type="submission" date="2019-02" db="EMBL/GenBank/DDBJ databases">
        <title>WGS of Pseudoxanthomonas species novum from clinical isolates.</title>
        <authorList>
            <person name="Bernier A.-M."/>
            <person name="Bernard K."/>
            <person name="Vachon A."/>
        </authorList>
    </citation>
    <scope>NUCLEOTIDE SEQUENCE [LARGE SCALE GENOMIC DNA]</scope>
    <source>
        <strain evidence="2 3">NML130969</strain>
    </source>
</reference>
<feature type="region of interest" description="Disordered" evidence="1">
    <location>
        <begin position="73"/>
        <end position="117"/>
    </location>
</feature>
<accession>A0A4Q8LUI3</accession>
<gene>
    <name evidence="2" type="ORF">EA655_20395</name>
</gene>
<feature type="region of interest" description="Disordered" evidence="1">
    <location>
        <begin position="393"/>
        <end position="414"/>
    </location>
</feature>
<evidence type="ECO:0000313" key="3">
    <source>
        <dbReference type="Proteomes" id="UP000294164"/>
    </source>
</evidence>
<dbReference type="Proteomes" id="UP000294164">
    <property type="component" value="Unassembled WGS sequence"/>
</dbReference>
<proteinExistence type="predicted"/>
<feature type="compositionally biased region" description="Acidic residues" evidence="1">
    <location>
        <begin position="398"/>
        <end position="407"/>
    </location>
</feature>
<feature type="region of interest" description="Disordered" evidence="1">
    <location>
        <begin position="37"/>
        <end position="56"/>
    </location>
</feature>
<dbReference type="EMBL" id="SHMG01000019">
    <property type="protein sequence ID" value="TAA35098.1"/>
    <property type="molecule type" value="Genomic_DNA"/>
</dbReference>